<dbReference type="InterPro" id="IPR004167">
    <property type="entry name" value="PSBD"/>
</dbReference>
<dbReference type="GO" id="GO:0016746">
    <property type="term" value="F:acyltransferase activity"/>
    <property type="evidence" value="ECO:0007669"/>
    <property type="project" value="UniProtKB-KW"/>
</dbReference>
<keyword evidence="3 4" id="KW-0450">Lipoyl</keyword>
<evidence type="ECO:0000259" key="7">
    <source>
        <dbReference type="PROSITE" id="PS51826"/>
    </source>
</evidence>
<proteinExistence type="inferred from homology"/>
<dbReference type="Proteomes" id="UP000007434">
    <property type="component" value="Chromosome"/>
</dbReference>
<evidence type="ECO:0000256" key="2">
    <source>
        <dbReference type="ARBA" id="ARBA00007317"/>
    </source>
</evidence>
<dbReference type="SUPFAM" id="SSF52777">
    <property type="entry name" value="CoA-dependent acyltransferases"/>
    <property type="match status" value="1"/>
</dbReference>
<name>E4RQ02_HALHG</name>
<dbReference type="Pfam" id="PF00198">
    <property type="entry name" value="2-oxoacid_dh"/>
    <property type="match status" value="1"/>
</dbReference>
<keyword evidence="9" id="KW-1185">Reference proteome</keyword>
<dbReference type="RefSeq" id="WP_013405459.1">
    <property type="nucleotide sequence ID" value="NC_014654.1"/>
</dbReference>
<evidence type="ECO:0000313" key="9">
    <source>
        <dbReference type="Proteomes" id="UP000007434"/>
    </source>
</evidence>
<dbReference type="HOGENOM" id="CLU_016733_10_2_9"/>
<feature type="region of interest" description="Disordered" evidence="5">
    <location>
        <begin position="81"/>
        <end position="105"/>
    </location>
</feature>
<dbReference type="AlphaFoldDB" id="E4RQ02"/>
<evidence type="ECO:0000259" key="6">
    <source>
        <dbReference type="PROSITE" id="PS50968"/>
    </source>
</evidence>
<dbReference type="STRING" id="656519.Halsa_0923"/>
<comment type="cofactor">
    <cofactor evidence="1 4">
        <name>(R)-lipoate</name>
        <dbReference type="ChEBI" id="CHEBI:83088"/>
    </cofactor>
</comment>
<dbReference type="KEGG" id="has:Halsa_0923"/>
<dbReference type="EMBL" id="CP002304">
    <property type="protein sequence ID" value="ADQ14369.1"/>
    <property type="molecule type" value="Genomic_DNA"/>
</dbReference>
<dbReference type="PROSITE" id="PS50968">
    <property type="entry name" value="BIOTINYL_LIPOYL"/>
    <property type="match status" value="1"/>
</dbReference>
<dbReference type="GO" id="GO:0006086">
    <property type="term" value="P:pyruvate decarboxylation to acetyl-CoA"/>
    <property type="evidence" value="ECO:0007669"/>
    <property type="project" value="InterPro"/>
</dbReference>
<dbReference type="eggNOG" id="COG0508">
    <property type="taxonomic scope" value="Bacteria"/>
</dbReference>
<gene>
    <name evidence="8" type="ordered locus">Halsa_0923</name>
</gene>
<dbReference type="Gene3D" id="4.10.320.10">
    <property type="entry name" value="E3-binding domain"/>
    <property type="match status" value="1"/>
</dbReference>
<dbReference type="CDD" id="cd06849">
    <property type="entry name" value="lipoyl_domain"/>
    <property type="match status" value="1"/>
</dbReference>
<keyword evidence="4" id="KW-0012">Acyltransferase</keyword>
<evidence type="ECO:0000256" key="1">
    <source>
        <dbReference type="ARBA" id="ARBA00001938"/>
    </source>
</evidence>
<comment type="similarity">
    <text evidence="2 4">Belongs to the 2-oxoacid dehydrogenase family.</text>
</comment>
<dbReference type="InterPro" id="IPR000089">
    <property type="entry name" value="Biotin_lipoyl"/>
</dbReference>
<reference evidence="8 9" key="1">
    <citation type="submission" date="2010-11" db="EMBL/GenBank/DDBJ databases">
        <title>Complete sequence of Halanaerobium sp. sapolanicus.</title>
        <authorList>
            <consortium name="US DOE Joint Genome Institute"/>
            <person name="Lucas S."/>
            <person name="Copeland A."/>
            <person name="Lapidus A."/>
            <person name="Cheng J.-F."/>
            <person name="Bruce D."/>
            <person name="Goodwin L."/>
            <person name="Pitluck S."/>
            <person name="Davenport K."/>
            <person name="Detter J.C."/>
            <person name="Han C."/>
            <person name="Tapia R."/>
            <person name="Land M."/>
            <person name="Hauser L."/>
            <person name="Jeffries C."/>
            <person name="Kyrpides N."/>
            <person name="Ivanova N."/>
            <person name="Mikhailova N."/>
            <person name="Begemann M.B."/>
            <person name="Mormile M.R."/>
            <person name="Wall J.D."/>
            <person name="Elias D.A."/>
            <person name="Woyke T."/>
        </authorList>
    </citation>
    <scope>NUCLEOTIDE SEQUENCE [LARGE SCALE GENOMIC DNA]</scope>
    <source>
        <strain evidence="9">sapolanicus</strain>
    </source>
</reference>
<organism evidence="8 9">
    <name type="scientific">Halanaerobium hydrogeniformans</name>
    <name type="common">Halanaerobium sp. (strain sapolanicus)</name>
    <dbReference type="NCBI Taxonomy" id="656519"/>
    <lineage>
        <taxon>Bacteria</taxon>
        <taxon>Bacillati</taxon>
        <taxon>Bacillota</taxon>
        <taxon>Clostridia</taxon>
        <taxon>Halanaerobiales</taxon>
        <taxon>Halanaerobiaceae</taxon>
        <taxon>Halanaerobium</taxon>
    </lineage>
</organism>
<dbReference type="InterPro" id="IPR036625">
    <property type="entry name" value="E3-bd_dom_sf"/>
</dbReference>
<feature type="domain" description="Lipoyl-binding" evidence="6">
    <location>
        <begin position="2"/>
        <end position="77"/>
    </location>
</feature>
<dbReference type="OrthoDB" id="9805770at2"/>
<dbReference type="Gene3D" id="2.40.50.100">
    <property type="match status" value="1"/>
</dbReference>
<dbReference type="PANTHER" id="PTHR23151">
    <property type="entry name" value="DIHYDROLIPOAMIDE ACETYL/SUCCINYL-TRANSFERASE-RELATED"/>
    <property type="match status" value="1"/>
</dbReference>
<accession>E4RQ02</accession>
<protein>
    <recommendedName>
        <fullName evidence="4">Dihydrolipoamide acetyltransferase component of pyruvate dehydrogenase complex</fullName>
        <ecNumber evidence="4">2.3.1.-</ecNumber>
    </recommendedName>
</protein>
<dbReference type="SUPFAM" id="SSF51230">
    <property type="entry name" value="Single hybrid motif"/>
    <property type="match status" value="1"/>
</dbReference>
<dbReference type="PANTHER" id="PTHR23151:SF90">
    <property type="entry name" value="DIHYDROLIPOYLLYSINE-RESIDUE ACETYLTRANSFERASE COMPONENT OF PYRUVATE DEHYDROGENASE COMPLEX, MITOCHONDRIAL-RELATED"/>
    <property type="match status" value="1"/>
</dbReference>
<dbReference type="InterPro" id="IPR023213">
    <property type="entry name" value="CAT-like_dom_sf"/>
</dbReference>
<dbReference type="Gene3D" id="3.30.559.10">
    <property type="entry name" value="Chloramphenicol acetyltransferase-like domain"/>
    <property type="match status" value="1"/>
</dbReference>
<dbReference type="PROSITE" id="PS51826">
    <property type="entry name" value="PSBD"/>
    <property type="match status" value="1"/>
</dbReference>
<dbReference type="GO" id="GO:0045254">
    <property type="term" value="C:pyruvate dehydrogenase complex"/>
    <property type="evidence" value="ECO:0007669"/>
    <property type="project" value="InterPro"/>
</dbReference>
<evidence type="ECO:0000256" key="5">
    <source>
        <dbReference type="SAM" id="MobiDB-lite"/>
    </source>
</evidence>
<evidence type="ECO:0000313" key="8">
    <source>
        <dbReference type="EMBL" id="ADQ14369.1"/>
    </source>
</evidence>
<reference evidence="8 9" key="2">
    <citation type="journal article" date="2011" name="J. Bacteriol.">
        <title>Complete Genome Sequence of the Haloalkaliphilic, Hydrogen Producing Halanaerobium hydrogenoformans.</title>
        <authorList>
            <person name="Brown S.D."/>
            <person name="Begemann M.B."/>
            <person name="Mormile M.R."/>
            <person name="Wall J.D."/>
            <person name="Han C.S."/>
            <person name="Goodwin L.A."/>
            <person name="Pitluck S."/>
            <person name="Land M.L."/>
            <person name="Hauser L.J."/>
            <person name="Elias D.A."/>
        </authorList>
    </citation>
    <scope>NUCLEOTIDE SEQUENCE [LARGE SCALE GENOMIC DNA]</scope>
    <source>
        <strain evidence="9">sapolanicus</strain>
    </source>
</reference>
<sequence>MSNQLLMPKLGLTMEEGTLIEWYIKEGDSFTEGDLIYSVETEKLTNDVEANQSGEILEILVQEGETVPVKTPVANLVGYEGDSAAESKEEASQEEAEPKEDVQEKEVKKAKKEISSDMKVVAAPKARKIASDNDISLEEVAAALGKSRLSVSDVEEYLASEPEEVEVEVKKEKKTAAKKQSSSMRKIIAERLTESWRAPHIYLRREIDVEALMCFKESLKAEGRNVSLNDVITYVTAKAISDSKKVNTVGTGDGEFEVAEDINIGLAVAVEDGLLVPVVKNADQYRIEELAAKSRDLISRTKENKLTPDEMQGGTFTITNLGMFGVDEFTAILNPPQSAILAVGTIKEKLYIDSFNELQQKRVINFTLGLDHRSIDGATGAKFMQKFASYIENPYLCF</sequence>
<evidence type="ECO:0000256" key="4">
    <source>
        <dbReference type="RuleBase" id="RU003423"/>
    </source>
</evidence>
<evidence type="ECO:0000256" key="3">
    <source>
        <dbReference type="ARBA" id="ARBA00022823"/>
    </source>
</evidence>
<dbReference type="InterPro" id="IPR011053">
    <property type="entry name" value="Single_hybrid_motif"/>
</dbReference>
<dbReference type="InterPro" id="IPR001078">
    <property type="entry name" value="2-oxoacid_DH_actylTfrase"/>
</dbReference>
<dbReference type="EC" id="2.3.1.-" evidence="4"/>
<keyword evidence="4" id="KW-0808">Transferase</keyword>
<dbReference type="Pfam" id="PF00364">
    <property type="entry name" value="Biotin_lipoyl"/>
    <property type="match status" value="1"/>
</dbReference>
<feature type="domain" description="Peripheral subunit-binding (PSBD)" evidence="7">
    <location>
        <begin position="121"/>
        <end position="158"/>
    </location>
</feature>
<dbReference type="InterPro" id="IPR045257">
    <property type="entry name" value="E2/Pdx1"/>
</dbReference>